<organism evidence="1 2">
    <name type="scientific">Scyliorhinus torazame</name>
    <name type="common">Cloudy catshark</name>
    <name type="synonym">Catulus torazame</name>
    <dbReference type="NCBI Taxonomy" id="75743"/>
    <lineage>
        <taxon>Eukaryota</taxon>
        <taxon>Metazoa</taxon>
        <taxon>Chordata</taxon>
        <taxon>Craniata</taxon>
        <taxon>Vertebrata</taxon>
        <taxon>Chondrichthyes</taxon>
        <taxon>Elasmobranchii</taxon>
        <taxon>Galeomorphii</taxon>
        <taxon>Galeoidea</taxon>
        <taxon>Carcharhiniformes</taxon>
        <taxon>Scyliorhinidae</taxon>
        <taxon>Scyliorhinus</taxon>
    </lineage>
</organism>
<dbReference type="Gene3D" id="3.10.20.90">
    <property type="entry name" value="Phosphatidylinositol 3-kinase Catalytic Subunit, Chain A, domain 1"/>
    <property type="match status" value="1"/>
</dbReference>
<dbReference type="InterPro" id="IPR029071">
    <property type="entry name" value="Ubiquitin-like_domsf"/>
</dbReference>
<dbReference type="EMBL" id="BFAA01018864">
    <property type="protein sequence ID" value="GCB81383.1"/>
    <property type="molecule type" value="Genomic_DNA"/>
</dbReference>
<comment type="caution">
    <text evidence="1">The sequence shown here is derived from an EMBL/GenBank/DDBJ whole genome shotgun (WGS) entry which is preliminary data.</text>
</comment>
<evidence type="ECO:0000313" key="1">
    <source>
        <dbReference type="EMBL" id="GCB81383.1"/>
    </source>
</evidence>
<dbReference type="AlphaFoldDB" id="A0A401Q7P0"/>
<gene>
    <name evidence="1" type="ORF">scyTo_0021387</name>
</gene>
<name>A0A401Q7P0_SCYTO</name>
<dbReference type="OrthoDB" id="242257at2759"/>
<dbReference type="SUPFAM" id="SSF54236">
    <property type="entry name" value="Ubiquitin-like"/>
    <property type="match status" value="1"/>
</dbReference>
<protein>
    <submittedName>
        <fullName evidence="1">Uncharacterized protein</fullName>
    </submittedName>
</protein>
<keyword evidence="2" id="KW-1185">Reference proteome</keyword>
<dbReference type="Proteomes" id="UP000288216">
    <property type="component" value="Unassembled WGS sequence"/>
</dbReference>
<accession>A0A401Q7P0</accession>
<reference evidence="1 2" key="1">
    <citation type="journal article" date="2018" name="Nat. Ecol. Evol.">
        <title>Shark genomes provide insights into elasmobranch evolution and the origin of vertebrates.</title>
        <authorList>
            <person name="Hara Y"/>
            <person name="Yamaguchi K"/>
            <person name="Onimaru K"/>
            <person name="Kadota M"/>
            <person name="Koyanagi M"/>
            <person name="Keeley SD"/>
            <person name="Tatsumi K"/>
            <person name="Tanaka K"/>
            <person name="Motone F"/>
            <person name="Kageyama Y"/>
            <person name="Nozu R"/>
            <person name="Adachi N"/>
            <person name="Nishimura O"/>
            <person name="Nakagawa R"/>
            <person name="Tanegashima C"/>
            <person name="Kiyatake I"/>
            <person name="Matsumoto R"/>
            <person name="Murakumo K"/>
            <person name="Nishida K"/>
            <person name="Terakita A"/>
            <person name="Kuratani S"/>
            <person name="Sato K"/>
            <person name="Hyodo S Kuraku.S."/>
        </authorList>
    </citation>
    <scope>NUCLEOTIDE SEQUENCE [LARGE SCALE GENOMIC DNA]</scope>
</reference>
<feature type="non-terminal residue" evidence="1">
    <location>
        <position position="1"/>
    </location>
</feature>
<dbReference type="STRING" id="75743.A0A401Q7P0"/>
<proteinExistence type="predicted"/>
<evidence type="ECO:0000313" key="2">
    <source>
        <dbReference type="Proteomes" id="UP000288216"/>
    </source>
</evidence>
<sequence>EAALRAYYIPDDPQEYELHTFTQDAVYSDDITNPNDGSVESKTLSVFHDTIPEAWVLRAKPRDCDVVKIYPGWLKFGVAYITIPINMESSVRALIQEVLVQLGRQVSSNQKYFMSN</sequence>